<feature type="compositionally biased region" description="Polar residues" evidence="1">
    <location>
        <begin position="11"/>
        <end position="24"/>
    </location>
</feature>
<organism evidence="2">
    <name type="scientific">Anguilla anguilla</name>
    <name type="common">European freshwater eel</name>
    <name type="synonym">Muraena anguilla</name>
    <dbReference type="NCBI Taxonomy" id="7936"/>
    <lineage>
        <taxon>Eukaryota</taxon>
        <taxon>Metazoa</taxon>
        <taxon>Chordata</taxon>
        <taxon>Craniata</taxon>
        <taxon>Vertebrata</taxon>
        <taxon>Euteleostomi</taxon>
        <taxon>Actinopterygii</taxon>
        <taxon>Neopterygii</taxon>
        <taxon>Teleostei</taxon>
        <taxon>Anguilliformes</taxon>
        <taxon>Anguillidae</taxon>
        <taxon>Anguilla</taxon>
    </lineage>
</organism>
<name>A0A0E9XAW2_ANGAN</name>
<dbReference type="EMBL" id="GBXM01008823">
    <property type="protein sequence ID" value="JAH99754.1"/>
    <property type="molecule type" value="Transcribed_RNA"/>
</dbReference>
<proteinExistence type="predicted"/>
<evidence type="ECO:0000256" key="1">
    <source>
        <dbReference type="SAM" id="MobiDB-lite"/>
    </source>
</evidence>
<sequence length="51" mass="5679">MRENKRDGNNKSKSLVWNEETSGQTVSAQGLAHCNFTERLCSEPVDVGRKA</sequence>
<evidence type="ECO:0000313" key="2">
    <source>
        <dbReference type="EMBL" id="JAH99754.1"/>
    </source>
</evidence>
<accession>A0A0E9XAW2</accession>
<reference evidence="2" key="2">
    <citation type="journal article" date="2015" name="Fish Shellfish Immunol.">
        <title>Early steps in the European eel (Anguilla anguilla)-Vibrio vulnificus interaction in the gills: Role of the RtxA13 toxin.</title>
        <authorList>
            <person name="Callol A."/>
            <person name="Pajuelo D."/>
            <person name="Ebbesson L."/>
            <person name="Teles M."/>
            <person name="MacKenzie S."/>
            <person name="Amaro C."/>
        </authorList>
    </citation>
    <scope>NUCLEOTIDE SEQUENCE</scope>
</reference>
<feature type="compositionally biased region" description="Basic and acidic residues" evidence="1">
    <location>
        <begin position="1"/>
        <end position="10"/>
    </location>
</feature>
<protein>
    <submittedName>
        <fullName evidence="2">Uncharacterized protein</fullName>
    </submittedName>
</protein>
<reference evidence="2" key="1">
    <citation type="submission" date="2014-11" db="EMBL/GenBank/DDBJ databases">
        <authorList>
            <person name="Amaro Gonzalez C."/>
        </authorList>
    </citation>
    <scope>NUCLEOTIDE SEQUENCE</scope>
</reference>
<dbReference type="AlphaFoldDB" id="A0A0E9XAW2"/>
<feature type="region of interest" description="Disordered" evidence="1">
    <location>
        <begin position="1"/>
        <end position="24"/>
    </location>
</feature>